<evidence type="ECO:0000313" key="3">
    <source>
        <dbReference type="EMBL" id="EXI68996.1"/>
    </source>
</evidence>
<keyword evidence="4" id="KW-1185">Reference proteome</keyword>
<sequence>MELKNIAKVVAALGLAASLAAPAGAAQLNLTGYTNGGPSSVSVASPAYSGGAGQFSGTLDGNAFTTFCAELTQSFNFNTNYTYSIVSGTTAWTNPVYLGLSRLVTWLAANPTFNNSPDKSAAMQSAVWEVIYETSGTYNLAGGTFVATSSGATQTALNTLNGQWANINATLPTLFADKLVNANHQDFLLTTPVPEPEAFAMMLAGLGLVGAIARRRSRSGV</sequence>
<gene>
    <name evidence="3" type="ORF">AW08_00822</name>
</gene>
<dbReference type="AlphaFoldDB" id="A0A011N2A5"/>
<comment type="caution">
    <text evidence="3">The sequence shown here is derived from an EMBL/GenBank/DDBJ whole genome shotgun (WGS) entry which is preliminary data.</text>
</comment>
<proteinExistence type="predicted"/>
<evidence type="ECO:0000259" key="2">
    <source>
        <dbReference type="Pfam" id="PF07589"/>
    </source>
</evidence>
<protein>
    <submittedName>
        <fullName evidence="3">PEP-CTERM motif protein</fullName>
    </submittedName>
</protein>
<feature type="domain" description="Ice-binding protein C-terminal" evidence="2">
    <location>
        <begin position="192"/>
        <end position="216"/>
    </location>
</feature>
<dbReference type="Proteomes" id="UP000020218">
    <property type="component" value="Unassembled WGS sequence"/>
</dbReference>
<dbReference type="InterPro" id="IPR013424">
    <property type="entry name" value="Ice-binding_C"/>
</dbReference>
<dbReference type="NCBIfam" id="TIGR02595">
    <property type="entry name" value="PEP_CTERM"/>
    <property type="match status" value="1"/>
</dbReference>
<accession>A0A011N2A5</accession>
<organism evidence="3 4">
    <name type="scientific">Candidatus Accumulibacter adjunctus</name>
    <dbReference type="NCBI Taxonomy" id="1454001"/>
    <lineage>
        <taxon>Bacteria</taxon>
        <taxon>Pseudomonadati</taxon>
        <taxon>Pseudomonadota</taxon>
        <taxon>Betaproteobacteria</taxon>
        <taxon>Candidatus Accumulibacter</taxon>
    </lineage>
</organism>
<feature type="signal peptide" evidence="1">
    <location>
        <begin position="1"/>
        <end position="25"/>
    </location>
</feature>
<dbReference type="Pfam" id="PF07589">
    <property type="entry name" value="PEP-CTERM"/>
    <property type="match status" value="1"/>
</dbReference>
<name>A0A011N2A5_9PROT</name>
<keyword evidence="1" id="KW-0732">Signal</keyword>
<dbReference type="EMBL" id="JFAX01000003">
    <property type="protein sequence ID" value="EXI68996.1"/>
    <property type="molecule type" value="Genomic_DNA"/>
</dbReference>
<feature type="chain" id="PRO_5001462157" evidence="1">
    <location>
        <begin position="26"/>
        <end position="221"/>
    </location>
</feature>
<dbReference type="PATRIC" id="fig|1454001.3.peg.767"/>
<evidence type="ECO:0000313" key="4">
    <source>
        <dbReference type="Proteomes" id="UP000020218"/>
    </source>
</evidence>
<reference evidence="3" key="1">
    <citation type="submission" date="2014-02" db="EMBL/GenBank/DDBJ databases">
        <title>Expanding our view of genomic diversity in Candidatus Accumulibacter clades.</title>
        <authorList>
            <person name="Skennerton C.T."/>
            <person name="Barr J.J."/>
            <person name="Slater F.R."/>
            <person name="Bond P.L."/>
            <person name="Tyson G.W."/>
        </authorList>
    </citation>
    <scope>NUCLEOTIDE SEQUENCE [LARGE SCALE GENOMIC DNA]</scope>
</reference>
<evidence type="ECO:0000256" key="1">
    <source>
        <dbReference type="SAM" id="SignalP"/>
    </source>
</evidence>
<dbReference type="STRING" id="1454001.AW08_00822"/>